<sequence length="745" mass="81162">MTLELRQSQASSPHDCQRTPLPLLEPSVNAGSPVQEVDSHQKSADPLKASSSGSIGSPSVDDHVRVSPSFSSYVLDTTTRPKETIHPPRGLSSTPHLNSGPSQEDTKNSRLAARQARSRFFGRERQRRKRSRDRKAKAGPFSEVTAQLGIQSVSAQRDVVNNQYIQESSSESSRQRLPILCGLSSSAASLPSYLSNDMSDNMSERNLSSHLSTPGDVLSPFTAVTTPGSMLSQTEWESSVPSDPGGLSPDVHSCMSAQIPTQRYMEYHRGPIQSMPNPSSTTWKPAISSMPRFHLDVHSLENSENKASGQDVSMSSISGRNKAILSGENHSCTDGSRSEPSFAGVITITSKSQSSDGTITDTTQHAQPGGLPMVALNQSVPDMSKNSFQTLPGCSTSQTLSVAPVLTPMSLGEVFASRLIVLLKQDLSRAGWLHQQVGLNNGNISGMQEYLRRSYDQWTQDKGLRGESSTIEEWDPKRRMANLPIHASFSPQSGASVSGTLMKPTELLTPVPSPPGSRQSNSPYSIGSAGTASFPMSRDSAYIPQQRRHSSNDCSVTTYQQVGSGMHHGHEEQRWALRPALMPSKPSAADTASIRSPTDLTSAIPAMSSTPMAEEQYMEILQQMTLLDNRSRRMDAHLSHQGGRDSRTSQQSMVREQHASAGDVSYAVPPYQDHTLQHVDQPPVDPYRQTHVQAQRSPWDTQNASLTMLFPVETVGVSEPPWQLSREPIFTGSSQPYPLDIGQHM</sequence>
<feature type="region of interest" description="Disordered" evidence="1">
    <location>
        <begin position="1"/>
        <end position="143"/>
    </location>
</feature>
<feature type="compositionally biased region" description="Polar residues" evidence="1">
    <location>
        <begin position="222"/>
        <end position="241"/>
    </location>
</feature>
<dbReference type="EMBL" id="KI894037">
    <property type="protein sequence ID" value="OBR81644.1"/>
    <property type="molecule type" value="Genomic_DNA"/>
</dbReference>
<feature type="compositionally biased region" description="Basic residues" evidence="1">
    <location>
        <begin position="125"/>
        <end position="137"/>
    </location>
</feature>
<feature type="compositionally biased region" description="Polar residues" evidence="1">
    <location>
        <begin position="1"/>
        <end position="14"/>
    </location>
</feature>
<proteinExistence type="predicted"/>
<feature type="region of interest" description="Disordered" evidence="1">
    <location>
        <begin position="201"/>
        <end position="249"/>
    </location>
</feature>
<reference evidence="3" key="2">
    <citation type="submission" date="2013-07" db="EMBL/GenBank/DDBJ databases">
        <authorList>
            <consortium name="The Broad Institute Genome Sequencing Platform"/>
            <person name="Cuomo C."/>
            <person name="Litvintseva A."/>
            <person name="Chen Y."/>
            <person name="Heitman J."/>
            <person name="Sun S."/>
            <person name="Springer D."/>
            <person name="Dromer F."/>
            <person name="Young S.K."/>
            <person name="Zeng Q."/>
            <person name="Gargeya S."/>
            <person name="Fitzgerald M."/>
            <person name="Abouelleil A."/>
            <person name="Alvarado L."/>
            <person name="Berlin A.M."/>
            <person name="Chapman S.B."/>
            <person name="Dewar J."/>
            <person name="Goldberg J."/>
            <person name="Griggs A."/>
            <person name="Gujja S."/>
            <person name="Hansen M."/>
            <person name="Howarth C."/>
            <person name="Imamovic A."/>
            <person name="Larimer J."/>
            <person name="McCowan C."/>
            <person name="Murphy C."/>
            <person name="Pearson M."/>
            <person name="Priest M."/>
            <person name="Roberts A."/>
            <person name="Saif S."/>
            <person name="Shea T."/>
            <person name="Sykes S."/>
            <person name="Wortman J."/>
            <person name="Nusbaum C."/>
            <person name="Birren B."/>
        </authorList>
    </citation>
    <scope>NUCLEOTIDE SEQUENCE</scope>
    <source>
        <strain evidence="3">CBS 10117</strain>
    </source>
</reference>
<evidence type="ECO:0000256" key="1">
    <source>
        <dbReference type="SAM" id="MobiDB-lite"/>
    </source>
</evidence>
<dbReference type="GeneID" id="28972114"/>
<dbReference type="RefSeq" id="XP_018259486.1">
    <property type="nucleotide sequence ID" value="XM_018411674.1"/>
</dbReference>
<feature type="compositionally biased region" description="Polar residues" evidence="1">
    <location>
        <begin position="201"/>
        <end position="212"/>
    </location>
</feature>
<gene>
    <name evidence="2" type="ORF">I303_08415</name>
    <name evidence="3" type="ORF">I303_106328</name>
</gene>
<evidence type="ECO:0000313" key="3">
    <source>
        <dbReference type="EMBL" id="WWC63723.1"/>
    </source>
</evidence>
<feature type="compositionally biased region" description="Polar residues" evidence="1">
    <location>
        <begin position="91"/>
        <end position="103"/>
    </location>
</feature>
<dbReference type="AlphaFoldDB" id="A0A1A5ZV06"/>
<organism evidence="2">
    <name type="scientific">Kwoniella dejecticola CBS 10117</name>
    <dbReference type="NCBI Taxonomy" id="1296121"/>
    <lineage>
        <taxon>Eukaryota</taxon>
        <taxon>Fungi</taxon>
        <taxon>Dikarya</taxon>
        <taxon>Basidiomycota</taxon>
        <taxon>Agaricomycotina</taxon>
        <taxon>Tremellomycetes</taxon>
        <taxon>Tremellales</taxon>
        <taxon>Cryptococcaceae</taxon>
        <taxon>Kwoniella</taxon>
    </lineage>
</organism>
<feature type="compositionally biased region" description="Polar residues" evidence="1">
    <location>
        <begin position="68"/>
        <end position="78"/>
    </location>
</feature>
<name>A0A1A5ZV06_9TREE</name>
<dbReference type="VEuPathDB" id="FungiDB:I303_08415"/>
<reference evidence="2" key="1">
    <citation type="submission" date="2013-07" db="EMBL/GenBank/DDBJ databases">
        <title>The Genome Sequence of Cryptococcus dejecticola CBS10117.</title>
        <authorList>
            <consortium name="The Broad Institute Genome Sequencing Platform"/>
            <person name="Cuomo C."/>
            <person name="Litvintseva A."/>
            <person name="Chen Y."/>
            <person name="Heitman J."/>
            <person name="Sun S."/>
            <person name="Springer D."/>
            <person name="Dromer F."/>
            <person name="Young S.K."/>
            <person name="Zeng Q."/>
            <person name="Gargeya S."/>
            <person name="Fitzgerald M."/>
            <person name="Abouelleil A."/>
            <person name="Alvarado L."/>
            <person name="Berlin A.M."/>
            <person name="Chapman S.B."/>
            <person name="Dewar J."/>
            <person name="Goldberg J."/>
            <person name="Griggs A."/>
            <person name="Gujja S."/>
            <person name="Hansen M."/>
            <person name="Howarth C."/>
            <person name="Imamovic A."/>
            <person name="Larimer J."/>
            <person name="McCowan C."/>
            <person name="Murphy C."/>
            <person name="Pearson M."/>
            <person name="Priest M."/>
            <person name="Roberts A."/>
            <person name="Saif S."/>
            <person name="Shea T."/>
            <person name="Sykes S."/>
            <person name="Wortman J."/>
            <person name="Nusbaum C."/>
            <person name="Birren B."/>
        </authorList>
    </citation>
    <scope>NUCLEOTIDE SEQUENCE [LARGE SCALE GENOMIC DNA]</scope>
    <source>
        <strain evidence="2">CBS 10117</strain>
    </source>
</reference>
<dbReference type="KEGG" id="kdj:28972114"/>
<evidence type="ECO:0000313" key="4">
    <source>
        <dbReference type="Proteomes" id="UP000078595"/>
    </source>
</evidence>
<evidence type="ECO:0000313" key="2">
    <source>
        <dbReference type="EMBL" id="OBR81644.1"/>
    </source>
</evidence>
<feature type="compositionally biased region" description="Low complexity" evidence="1">
    <location>
        <begin position="50"/>
        <end position="59"/>
    </location>
</feature>
<accession>A0A1A5ZV06</accession>
<dbReference type="Proteomes" id="UP000078595">
    <property type="component" value="Chromosome 8"/>
</dbReference>
<feature type="compositionally biased region" description="Basic and acidic residues" evidence="1">
    <location>
        <begin position="635"/>
        <end position="647"/>
    </location>
</feature>
<protein>
    <submittedName>
        <fullName evidence="2">Uncharacterized protein</fullName>
    </submittedName>
</protein>
<reference evidence="3" key="3">
    <citation type="submission" date="2024-02" db="EMBL/GenBank/DDBJ databases">
        <title>Comparative genomics of Cryptococcus and Kwoniella reveals pathogenesis evolution and contrasting modes of karyotype evolution via chromosome fusion or intercentromeric recombination.</title>
        <authorList>
            <person name="Coelho M.A."/>
            <person name="David-Palma M."/>
            <person name="Shea T."/>
            <person name="Bowers K."/>
            <person name="McGinley-Smith S."/>
            <person name="Mohammad A.W."/>
            <person name="Gnirke A."/>
            <person name="Yurkov A.M."/>
            <person name="Nowrousian M."/>
            <person name="Sun S."/>
            <person name="Cuomo C.A."/>
            <person name="Heitman J."/>
        </authorList>
    </citation>
    <scope>NUCLEOTIDE SEQUENCE</scope>
    <source>
        <strain evidence="3">CBS 10117</strain>
    </source>
</reference>
<feature type="region of interest" description="Disordered" evidence="1">
    <location>
        <begin position="505"/>
        <end position="531"/>
    </location>
</feature>
<feature type="compositionally biased region" description="Polar residues" evidence="1">
    <location>
        <begin position="516"/>
        <end position="531"/>
    </location>
</feature>
<feature type="region of interest" description="Disordered" evidence="1">
    <location>
        <begin position="635"/>
        <end position="660"/>
    </location>
</feature>
<keyword evidence="4" id="KW-1185">Reference proteome</keyword>
<dbReference type="EMBL" id="CP144537">
    <property type="protein sequence ID" value="WWC63723.1"/>
    <property type="molecule type" value="Genomic_DNA"/>
</dbReference>